<feature type="domain" description="RNA polymerase III subunit RPC82-related helix-turn-helix" evidence="11">
    <location>
        <begin position="23"/>
        <end position="84"/>
    </location>
</feature>
<dbReference type="GeneID" id="66128574"/>
<evidence type="ECO:0000256" key="5">
    <source>
        <dbReference type="ARBA" id="ARBA00023163"/>
    </source>
</evidence>
<dbReference type="Pfam" id="PF08221">
    <property type="entry name" value="HTH_9"/>
    <property type="match status" value="1"/>
</dbReference>
<feature type="domain" description="RNA polymerase III Rpc82 C -terminal" evidence="10">
    <location>
        <begin position="158"/>
        <end position="465"/>
    </location>
</feature>
<evidence type="ECO:0000256" key="6">
    <source>
        <dbReference type="ARBA" id="ARBA00023242"/>
    </source>
</evidence>
<dbReference type="Gene3D" id="1.10.10.10">
    <property type="entry name" value="Winged helix-like DNA-binding domain superfamily/Winged helix DNA-binding domain"/>
    <property type="match status" value="2"/>
</dbReference>
<sequence length="634" mass="72549">MSARKGAPTELPLSMKTKSPESFLFTSLLKLVLGEQAAYVFGILLDHKRLTLPQLQKMCKMKMSAVKKALVSLLQLECAVYFAETNFITEKSQTYYSCSFTGCYKFLYANAIINDIHRDYGELHAAIVQQVLVNGHLTSGEYLKNVDGAAQAEEAEKAFSILVIEKWLAPIDEMHFQSKYDLFHKVYQQQTAIFNAENKGKVISQAKKLQVIKEETRRKHQQLMGEDKVRSRLFTSDSSSMFQKVNPDICLTFNLDRYLKRLRSLHFASEARHKVGEISSRIYALILNRLEAKSAEVENPELRLEKYLANVGQSGVGLDPRVVEQVRGRYELKDQERGMNITVSEVYKELVRNGEKFGVTVGSVKNTIADPSLEFGRKRKNEDSSNGFPGVKKVKIEVDEVLERLGSHDSDDENEDDDPDNPDPRIMSTLLQHVKLLAADPKFPFLVETDMGQFHVPYTRLSPILAKHVFKQYVKAIIGPDALKVLNCIEDKRLTDEKAVSKLVLMKEASVRNILGRLLSFNIIELQEIPKTQDRSAMRSVYAFRFKPQPAIEMFKKSILFNMGEALEKLEQCKKQNKILLDKVNREDVKGREQELLLPSELKQLEEYYEYESTWITKFGRLRTAIDVFEFLTA</sequence>
<name>A0AAN6DBR7_PICAN</name>
<dbReference type="GO" id="GO:0003697">
    <property type="term" value="F:single-stranded DNA binding"/>
    <property type="evidence" value="ECO:0007669"/>
    <property type="project" value="UniProtKB-UniRule"/>
</dbReference>
<dbReference type="InterPro" id="IPR036388">
    <property type="entry name" value="WH-like_DNA-bd_sf"/>
</dbReference>
<evidence type="ECO:0000256" key="4">
    <source>
        <dbReference type="ARBA" id="ARBA00022478"/>
    </source>
</evidence>
<dbReference type="PANTHER" id="PTHR12949:SF0">
    <property type="entry name" value="DNA-DIRECTED RNA POLYMERASE III SUBUNIT RPC3"/>
    <property type="match status" value="1"/>
</dbReference>
<keyword evidence="5 8" id="KW-0804">Transcription</keyword>
<comment type="subunit">
    <text evidence="2 8">Component of the RNA polymerase III (Pol III) complex consisting of 17 subunits.</text>
</comment>
<feature type="region of interest" description="Disordered" evidence="9">
    <location>
        <begin position="404"/>
        <end position="425"/>
    </location>
</feature>
<dbReference type="Pfam" id="PF22536">
    <property type="entry name" value="WHD_POLR3C"/>
    <property type="match status" value="1"/>
</dbReference>
<evidence type="ECO:0000256" key="3">
    <source>
        <dbReference type="ARBA" id="ARBA00016689"/>
    </source>
</evidence>
<dbReference type="PANTHER" id="PTHR12949">
    <property type="entry name" value="RNA POLYMERASE III DNA DIRECTED -RELATED"/>
    <property type="match status" value="1"/>
</dbReference>
<comment type="function">
    <text evidence="7 8">DNA-dependent RNA polymerase catalyzes the transcription of DNA into RNA using the four ribonucleoside triphosphates as substrates. Specific core component of RNA polymerase III which synthesizes small RNAs, such as 5S rRNA and tRNAs.</text>
</comment>
<dbReference type="Proteomes" id="UP001196530">
    <property type="component" value="Unassembled WGS sequence"/>
</dbReference>
<dbReference type="AlphaFoldDB" id="A0AAN6DBR7"/>
<evidence type="ECO:0000256" key="7">
    <source>
        <dbReference type="ARBA" id="ARBA00025127"/>
    </source>
</evidence>
<feature type="compositionally biased region" description="Acidic residues" evidence="9">
    <location>
        <begin position="410"/>
        <end position="421"/>
    </location>
</feature>
<evidence type="ECO:0000259" key="12">
    <source>
        <dbReference type="Pfam" id="PF22536"/>
    </source>
</evidence>
<dbReference type="Pfam" id="PF20912">
    <property type="entry name" value="RPC3_helical"/>
    <property type="match status" value="1"/>
</dbReference>
<evidence type="ECO:0000256" key="2">
    <source>
        <dbReference type="ARBA" id="ARBA00011206"/>
    </source>
</evidence>
<dbReference type="GO" id="GO:0005666">
    <property type="term" value="C:RNA polymerase III complex"/>
    <property type="evidence" value="ECO:0007669"/>
    <property type="project" value="UniProtKB-UniRule"/>
</dbReference>
<dbReference type="InterPro" id="IPR008806">
    <property type="entry name" value="RNA_pol_III_Rpc82_C"/>
</dbReference>
<comment type="subcellular location">
    <subcellularLocation>
        <location evidence="1 8">Nucleus</location>
    </subcellularLocation>
</comment>
<evidence type="ECO:0000313" key="13">
    <source>
        <dbReference type="EMBL" id="KAG7816481.1"/>
    </source>
</evidence>
<dbReference type="RefSeq" id="XP_043058015.1">
    <property type="nucleotide sequence ID" value="XM_043205231.1"/>
</dbReference>
<accession>A0AAN6DBR7</accession>
<feature type="domain" description="DNA-directed RNA polymerase III subunit RPC3 winged-helix" evidence="12">
    <location>
        <begin position="472"/>
        <end position="544"/>
    </location>
</feature>
<evidence type="ECO:0000256" key="8">
    <source>
        <dbReference type="RuleBase" id="RU367076"/>
    </source>
</evidence>
<keyword evidence="4 8" id="KW-0240">DNA-directed RNA polymerase</keyword>
<dbReference type="GO" id="GO:0006351">
    <property type="term" value="P:DNA-templated transcription"/>
    <property type="evidence" value="ECO:0007669"/>
    <property type="project" value="InterPro"/>
</dbReference>
<gene>
    <name evidence="13" type="ORF">KL928_004523</name>
</gene>
<organism evidence="13 14">
    <name type="scientific">Pichia angusta</name>
    <name type="common">Yeast</name>
    <name type="synonym">Hansenula polymorpha</name>
    <dbReference type="NCBI Taxonomy" id="870730"/>
    <lineage>
        <taxon>Eukaryota</taxon>
        <taxon>Fungi</taxon>
        <taxon>Dikarya</taxon>
        <taxon>Ascomycota</taxon>
        <taxon>Saccharomycotina</taxon>
        <taxon>Pichiomycetes</taxon>
        <taxon>Pichiales</taxon>
        <taxon>Pichiaceae</taxon>
        <taxon>Ogataea</taxon>
    </lineage>
</organism>
<protein>
    <recommendedName>
        <fullName evidence="3 8">DNA-directed RNA polymerase III subunit RPC3</fullName>
        <shortName evidence="8">RNA polymerase III subunit C3</shortName>
    </recommendedName>
</protein>
<reference evidence="13" key="1">
    <citation type="journal article" date="2021" name="G3 (Bethesda)">
        <title>Genomic diversity, chromosomal rearrangements, and interspecies hybridization in the ogataea polymorpha species complex.</title>
        <authorList>
            <person name="Hanson S.J."/>
            <person name="Cinneide E.O."/>
            <person name="Salzberg L.I."/>
            <person name="Wolfe K.H."/>
            <person name="McGowan J."/>
            <person name="Fitzpatrick D.A."/>
            <person name="Matlin K."/>
        </authorList>
    </citation>
    <scope>NUCLEOTIDE SEQUENCE</scope>
    <source>
        <strain evidence="13">61-244</strain>
    </source>
</reference>
<dbReference type="Pfam" id="PF05645">
    <property type="entry name" value="RNA_pol_Rpc82"/>
    <property type="match status" value="1"/>
</dbReference>
<evidence type="ECO:0000259" key="11">
    <source>
        <dbReference type="Pfam" id="PF08221"/>
    </source>
</evidence>
<dbReference type="InterPro" id="IPR055207">
    <property type="entry name" value="POLR3C_WHD"/>
</dbReference>
<comment type="caution">
    <text evidence="13">The sequence shown here is derived from an EMBL/GenBank/DDBJ whole genome shotgun (WGS) entry which is preliminary data.</text>
</comment>
<evidence type="ECO:0000313" key="14">
    <source>
        <dbReference type="Proteomes" id="UP001196530"/>
    </source>
</evidence>
<dbReference type="EMBL" id="JAHLUX010000010">
    <property type="protein sequence ID" value="KAG7816481.1"/>
    <property type="molecule type" value="Genomic_DNA"/>
</dbReference>
<dbReference type="InterPro" id="IPR039748">
    <property type="entry name" value="RPC3"/>
</dbReference>
<comment type="similarity">
    <text evidence="8">Belongs to the RNA polymerase beta chain family.</text>
</comment>
<evidence type="ECO:0000259" key="10">
    <source>
        <dbReference type="Pfam" id="PF05645"/>
    </source>
</evidence>
<evidence type="ECO:0000256" key="1">
    <source>
        <dbReference type="ARBA" id="ARBA00004123"/>
    </source>
</evidence>
<keyword evidence="6 8" id="KW-0539">Nucleus</keyword>
<proteinExistence type="inferred from homology"/>
<dbReference type="InterPro" id="IPR013197">
    <property type="entry name" value="RNA_pol_III_RPC82-rel_HTH"/>
</dbReference>
<evidence type="ECO:0000256" key="9">
    <source>
        <dbReference type="SAM" id="MobiDB-lite"/>
    </source>
</evidence>